<feature type="domain" description="ATPase dynein-related AAA" evidence="1">
    <location>
        <begin position="83"/>
        <end position="204"/>
    </location>
</feature>
<dbReference type="InterPro" id="IPR050764">
    <property type="entry name" value="CbbQ/NirQ/NorQ/GpvN"/>
</dbReference>
<reference evidence="2 3" key="1">
    <citation type="submission" date="2016-06" db="EMBL/GenBank/DDBJ databases">
        <authorList>
            <person name="Kjaerup R.B."/>
            <person name="Dalgaard T.S."/>
            <person name="Juul-Madsen H.R."/>
        </authorList>
    </citation>
    <scope>NUCLEOTIDE SEQUENCE [LARGE SCALE GENOMIC DNA]</scope>
    <source>
        <strain evidence="2 3">GCSL-Mp3</strain>
    </source>
</reference>
<dbReference type="GeneID" id="79718835"/>
<name>A0A1B8HM65_9GAMM</name>
<dbReference type="EMBL" id="LZEX01000003">
    <property type="protein sequence ID" value="OBU10509.1"/>
    <property type="molecule type" value="Genomic_DNA"/>
</dbReference>
<dbReference type="PANTHER" id="PTHR42759">
    <property type="entry name" value="MOXR FAMILY PROTEIN"/>
    <property type="match status" value="1"/>
</dbReference>
<organism evidence="2 3">
    <name type="scientific">Morganella psychrotolerans</name>
    <dbReference type="NCBI Taxonomy" id="368603"/>
    <lineage>
        <taxon>Bacteria</taxon>
        <taxon>Pseudomonadati</taxon>
        <taxon>Pseudomonadota</taxon>
        <taxon>Gammaproteobacteria</taxon>
        <taxon>Enterobacterales</taxon>
        <taxon>Morganellaceae</taxon>
        <taxon>Morganella</taxon>
    </lineage>
</organism>
<gene>
    <name evidence="2" type="ORF">AYY17_15275</name>
</gene>
<dbReference type="GO" id="GO:0005524">
    <property type="term" value="F:ATP binding"/>
    <property type="evidence" value="ECO:0007669"/>
    <property type="project" value="InterPro"/>
</dbReference>
<dbReference type="InterPro" id="IPR011704">
    <property type="entry name" value="ATPase_dyneun-rel_AAA"/>
</dbReference>
<accession>A0A1B8HM65</accession>
<dbReference type="PANTHER" id="PTHR42759:SF1">
    <property type="entry name" value="MAGNESIUM-CHELATASE SUBUNIT CHLD"/>
    <property type="match status" value="1"/>
</dbReference>
<comment type="caution">
    <text evidence="2">The sequence shown here is derived from an EMBL/GenBank/DDBJ whole genome shotgun (WGS) entry which is preliminary data.</text>
</comment>
<dbReference type="RefSeq" id="WP_067421682.1">
    <property type="nucleotide sequence ID" value="NZ_LZEX01000003.1"/>
</dbReference>
<protein>
    <submittedName>
        <fullName evidence="2">Cobalamin biosynthesis protein</fullName>
    </submittedName>
</protein>
<dbReference type="Proteomes" id="UP000092247">
    <property type="component" value="Unassembled WGS sequence"/>
</dbReference>
<dbReference type="SUPFAM" id="SSF52540">
    <property type="entry name" value="P-loop containing nucleoside triphosphate hydrolases"/>
    <property type="match status" value="1"/>
</dbReference>
<evidence type="ECO:0000313" key="3">
    <source>
        <dbReference type="Proteomes" id="UP000092247"/>
    </source>
</evidence>
<evidence type="ECO:0000259" key="1">
    <source>
        <dbReference type="Pfam" id="PF07728"/>
    </source>
</evidence>
<dbReference type="GO" id="GO:0016887">
    <property type="term" value="F:ATP hydrolysis activity"/>
    <property type="evidence" value="ECO:0007669"/>
    <property type="project" value="InterPro"/>
</dbReference>
<dbReference type="InterPro" id="IPR027417">
    <property type="entry name" value="P-loop_NTPase"/>
</dbReference>
<evidence type="ECO:0000313" key="2">
    <source>
        <dbReference type="EMBL" id="OBU10509.1"/>
    </source>
</evidence>
<dbReference type="Pfam" id="PF07728">
    <property type="entry name" value="AAA_5"/>
    <property type="match status" value="1"/>
</dbReference>
<dbReference type="AlphaFoldDB" id="A0A1B8HM65"/>
<sequence>MTTFNTALSSDALVRNVAISPELFGVVIPDHMKGKVKPYAGFAPDNAFSAAIPARNNNYVFEPSLRSSVLMWINYPQGQSLWISGPTGCGKTSIVEQVAARLNWPLMKTTASQDLDINSLVGGLRLVCDQMTGDTRTDFLYGPLALAYKFGLIFLLDEYDQLDPSCANAFNAILEGGNLVIPETNEVIKKHPNFRFVATANSIGQGDLTGVYGGVKVLNVANLDRYMFINANYMPKDVETSLIQKFVSDETLAGKFVELANMIRKLFVGSDIAGDFNQPAGGSTINVPTVSPDTRLSVTCSTRSLIAWVERFLLMKQAQMPEALQLSFDLQIGNRAGADDKRALHAILKAVFG</sequence>
<proteinExistence type="predicted"/>
<dbReference type="Gene3D" id="3.40.50.300">
    <property type="entry name" value="P-loop containing nucleotide triphosphate hydrolases"/>
    <property type="match status" value="1"/>
</dbReference>